<proteinExistence type="predicted"/>
<comment type="caution">
    <text evidence="2">The sequence shown here is derived from an EMBL/GenBank/DDBJ whole genome shotgun (WGS) entry which is preliminary data.</text>
</comment>
<evidence type="ECO:0000259" key="1">
    <source>
        <dbReference type="SMART" id="SM00181"/>
    </source>
</evidence>
<feature type="domain" description="EGF-like" evidence="1">
    <location>
        <begin position="768"/>
        <end position="808"/>
    </location>
</feature>
<accession>A0A5J4X0P9</accession>
<feature type="domain" description="EGF-like" evidence="1">
    <location>
        <begin position="1176"/>
        <end position="1217"/>
    </location>
</feature>
<feature type="domain" description="EGF-like" evidence="1">
    <location>
        <begin position="711"/>
        <end position="751"/>
    </location>
</feature>
<dbReference type="InterPro" id="IPR000742">
    <property type="entry name" value="EGF"/>
</dbReference>
<dbReference type="EMBL" id="SNRW01000529">
    <property type="protein sequence ID" value="KAA6400633.1"/>
    <property type="molecule type" value="Genomic_DNA"/>
</dbReference>
<dbReference type="SMART" id="SM00181">
    <property type="entry name" value="EGF"/>
    <property type="match status" value="6"/>
</dbReference>
<dbReference type="Proteomes" id="UP000324800">
    <property type="component" value="Unassembled WGS sequence"/>
</dbReference>
<feature type="domain" description="EGF-like" evidence="1">
    <location>
        <begin position="468"/>
        <end position="514"/>
    </location>
</feature>
<organism evidence="2 3">
    <name type="scientific">Streblomastix strix</name>
    <dbReference type="NCBI Taxonomy" id="222440"/>
    <lineage>
        <taxon>Eukaryota</taxon>
        <taxon>Metamonada</taxon>
        <taxon>Preaxostyla</taxon>
        <taxon>Oxymonadida</taxon>
        <taxon>Streblomastigidae</taxon>
        <taxon>Streblomastix</taxon>
    </lineage>
</organism>
<gene>
    <name evidence="2" type="ORF">EZS28_003836</name>
</gene>
<feature type="domain" description="EGF-like" evidence="1">
    <location>
        <begin position="122"/>
        <end position="162"/>
    </location>
</feature>
<evidence type="ECO:0000313" key="2">
    <source>
        <dbReference type="EMBL" id="KAA6400633.1"/>
    </source>
</evidence>
<dbReference type="OrthoDB" id="4405280at2759"/>
<feature type="domain" description="EGF-like" evidence="1">
    <location>
        <begin position="298"/>
        <end position="342"/>
    </location>
</feature>
<protein>
    <recommendedName>
        <fullName evidence="1">EGF-like domain-containing protein</fullName>
    </recommendedName>
</protein>
<name>A0A5J4X0P9_9EUKA</name>
<sequence length="2322" mass="250435">MLQKLPFCNESSGISVPSNTCKCIDGYTPVGCNCSNMPDLLGGIPKEICPCLAQGDDIRGGNICPVTRFCGYKDKLNTHCFCSSKFSGNGCTCTQDYFPDGCICDTNPAAAYDLATCLSTKPCNGGTFTNPTPAGCTPINCQSKTQSYKCKCKPGKDPFGCVCPSDPQDLAGISPQSCACQLTEDPRAGSTCPVTEECESGVLYPILRGCFCTSSYQPIGCTCPASGSDLAGISTLSCPCRATEDIRAGSTCPVTEECSATLNPSMRGCFCTASYQQAECTCPVDSSKLTRISTTACECRSTADPRADGTTCPYYCTGPDQPNANCVCDTGISASYPLQQCQKSKVCTGPNTPIGCTPTCAADSGTTVTLNSCFCTNTNYPTGCRCPIDSSQLAGIPSDRCACRDIDDPRAGSTCKVTENCISGILDPSKRGCFCTASYQLPGCTCTSTYSQDGCVCDLLSTTYDPTECLATKTCTGGTFTDPTPTGCTPTDCTQSDQNFKCNCKPGFDPVGCICPSDSSQLTGISTTACPCRSTADPRAGGTCSPYCTGPGEPIINCVCNTNPDQTTGYPLSDCQASKVCTGTNIPEGCTPTCTPDSGGSVQQNTCFCTNTNHPTDCRCPIDPQDLVDILTSRCECLPSGDPRAGSQTIGAQCPITRVCQLNDDLTTPCLCSSDFSGVGCTCTSTYSQEGCVCDLLSTTYNPTTCLATKLCTGGTFTDPTPSGCTPPDCSPSSQTFKCNCKNGFDPVGCVCPEDSQDLTGISPQACECISTGDIRAGDTCPITRKCKLGSVETECLCSGSYSGVGCICSLDYHPQNCICDDISGAEFGLEECQKSKKCTSTNTPVNCTPDCLETTGQTVQTDQCMCSSNDHSPTGCRCPPDWSQLIRIPTSRCPCVEGDIRSTSSGGPLCPIYCTQQYHYQDCICSLDNSTDLNIQECRVIKLCTGGTFTDPTPYGCKISDCKVTNQDYACICNEQIHPDGCITTCNAPSDTSVTEDSCICTTSNHPVGCRCPDSVEQLVDIPVAQCPCRSINDPRQGTLCPRYCTDEVHPPECICNEFMYNSFTPNNCNFSKVCDINHEPKNCQSLCNASSSDPISYPETCICNQDYSPSGCRCAQGEYLTGLPNTTCPCVEGDIRAGTGECPSLCTITSHPQDCTCPIDDESFTLEQCRATKTCTAGNNPYNYRPLGCSLGQCTAVDQDYGCICTTAFHPPGCTCPTDLDELKVFDIAVCPCVEKDKRSTIEGGNLCPANCTFSNFLTNNCLCNSEDQSYDLEVCRKAKICSAQNVPEGCTPICQAGQFPETHNCVCAGSDTVCLQGRQPCTGYSYPNLLPLGCYEVGCSPSQQQNCICVPGSDQSGCSCSKESYPQNCSCGILQNVDLSTLQCFALKVCISFDWPPGCTDYCTYDTDLTVLKDSCFCNGFDHSPTGCLCPSYDILNDQTPTDRCPCLPSGDPRAGSQIVGAQCPAYCQFADYPPNCICDPRADNSFPYQECLASKPCTGGNFTDPTPTGCTPVACESSTQGFPCICTSSNSPPGCTPNCTTGSDPSLIPCMCKSTDQPSNCICPTTDPTQLAGILQGQCACLPSGDPRADGMTCPLYCQSKELLTPQCQCDTKSATYLPETCLIDKLCKYDLVHQSEDVCPCVANDPRAGQACPVTEDCISGILEPQDRGCFCTAIYQPSGCTCSSTVHPPQSNCLCDQHQSASYDLTTCRSSKTCNSLDMEYNPYPPGCTPYCADDSSSEPPTNCVALDCQISSTSSACKCTPSLHPSGCQCSSDYSDQQCTCGVITQADIQLEQCKKNKFCTDENDPEGCTPLCTSADTGPVIQDSCICSGQFNPLGCKCPKDPEMLLTMSTTPCTCIPGDWREECGGPPLCLPNNHQPNNCRCTPLDSPVGCTCPTDPSQLAGIPTSACPCLATGDPRTEQAMSQLSRLIREMIAARNITRLLEYKSICDDLHDGASESEGFNSNEKPSDSLYEEMVRLIRKEKPEYFQTVDKGEFKEGVWMGSVPKVYTVKEMDDAIFTPKFDGCSCGVILRRDQQNSEKLRVFVSFTKNLSSRFQIEDQKEYTEKVKFLTQDLVNALNKEKEFIFSNRSDKEICLKDQKSIESGVIEQQQPFRMDQITQMHIRGENVLKDKNISEINHYSGYSASILANGEKAMKEWEERENNIHFVPYEIMLIQYIENIEEINEEKLNEDQIGKFGKKKKKKKQNMKQKQELKQIVKNYIPTQIEVIDLFKKLGFFPFEARRMKLESNSLNKIKQYYLDMSKQLKEPLDGVVYCNSDWKYPSNGKRSQVKYGKYAWKPTTEATTRITSYVQF</sequence>
<evidence type="ECO:0000313" key="3">
    <source>
        <dbReference type="Proteomes" id="UP000324800"/>
    </source>
</evidence>
<reference evidence="2 3" key="1">
    <citation type="submission" date="2019-03" db="EMBL/GenBank/DDBJ databases">
        <title>Single cell metagenomics reveals metabolic interactions within the superorganism composed of flagellate Streblomastix strix and complex community of Bacteroidetes bacteria on its surface.</title>
        <authorList>
            <person name="Treitli S.C."/>
            <person name="Kolisko M."/>
            <person name="Husnik F."/>
            <person name="Keeling P."/>
            <person name="Hampl V."/>
        </authorList>
    </citation>
    <scope>NUCLEOTIDE SEQUENCE [LARGE SCALE GENOMIC DNA]</scope>
    <source>
        <strain evidence="2">ST1C</strain>
    </source>
</reference>